<sequence>MSSTLPPVDGEEDYTTVVTSGPVVGLFSFPTSFEYSEVQTPAVTTKMDVDAPTVCFSLTKAPTAHALYDMSLSNLDDAMDSVIKHDDNHFLPQVRDKQHAPKPQKLRAPDYKQQEDVFLHLANVVRFEKFANDTQAHCPGPITRGQMENLWHTTLRIHYDNWKDSNLSAGMRRKALAKANLQVEGYQGFDAKAYWGLQALTRVMDGMSIGQEAEVKVKAKNGHFKAMEQARRKKKEQRRVKVDAEKNNQGEGKRETLRNTQDVEF</sequence>
<evidence type="ECO:0000256" key="1">
    <source>
        <dbReference type="SAM" id="MobiDB-lite"/>
    </source>
</evidence>
<name>A0A1E1LVC3_RHYSE</name>
<proteinExistence type="predicted"/>
<accession>A0A1E1LVC3</accession>
<dbReference type="Proteomes" id="UP000177625">
    <property type="component" value="Unassembled WGS sequence"/>
</dbReference>
<gene>
    <name evidence="2" type="ORF">RSE6_00484</name>
</gene>
<evidence type="ECO:0000313" key="2">
    <source>
        <dbReference type="EMBL" id="CZT40824.1"/>
    </source>
</evidence>
<feature type="region of interest" description="Disordered" evidence="1">
    <location>
        <begin position="227"/>
        <end position="265"/>
    </location>
</feature>
<reference evidence="3" key="1">
    <citation type="submission" date="2016-03" db="EMBL/GenBank/DDBJ databases">
        <authorList>
            <person name="Guldener U."/>
        </authorList>
    </citation>
    <scope>NUCLEOTIDE SEQUENCE [LARGE SCALE GENOMIC DNA]</scope>
</reference>
<dbReference type="AlphaFoldDB" id="A0A1E1LVC3"/>
<organism evidence="2 3">
    <name type="scientific">Rhynchosporium secalis</name>
    <name type="common">Barley scald fungus</name>
    <dbReference type="NCBI Taxonomy" id="38038"/>
    <lineage>
        <taxon>Eukaryota</taxon>
        <taxon>Fungi</taxon>
        <taxon>Dikarya</taxon>
        <taxon>Ascomycota</taxon>
        <taxon>Pezizomycotina</taxon>
        <taxon>Leotiomycetes</taxon>
        <taxon>Helotiales</taxon>
        <taxon>Ploettnerulaceae</taxon>
        <taxon>Rhynchosporium</taxon>
    </lineage>
</organism>
<evidence type="ECO:0000313" key="3">
    <source>
        <dbReference type="Proteomes" id="UP000177625"/>
    </source>
</evidence>
<keyword evidence="3" id="KW-1185">Reference proteome</keyword>
<feature type="compositionally biased region" description="Basic and acidic residues" evidence="1">
    <location>
        <begin position="239"/>
        <end position="257"/>
    </location>
</feature>
<dbReference type="EMBL" id="FJVC01000006">
    <property type="protein sequence ID" value="CZT40824.1"/>
    <property type="molecule type" value="Genomic_DNA"/>
</dbReference>
<protein>
    <submittedName>
        <fullName evidence="2">Uncharacterized protein</fullName>
    </submittedName>
</protein>